<dbReference type="RefSeq" id="WP_073075052.1">
    <property type="nucleotide sequence ID" value="NZ_MPPI01000058.1"/>
</dbReference>
<keyword evidence="3" id="KW-1185">Reference proteome</keyword>
<reference evidence="2 3" key="2">
    <citation type="submission" date="2018-03" db="EMBL/GenBank/DDBJ databases">
        <title>The ancient ancestry and fast evolution of plastids.</title>
        <authorList>
            <person name="Moore K.R."/>
            <person name="Magnabosco C."/>
            <person name="Momper L."/>
            <person name="Gold D.A."/>
            <person name="Bosak T."/>
            <person name="Fournier G.P."/>
        </authorList>
    </citation>
    <scope>NUCLEOTIDE SEQUENCE [LARGE SCALE GENOMIC DNA]</scope>
    <source>
        <strain evidence="2 3">ULC007</strain>
    </source>
</reference>
<dbReference type="AlphaFoldDB" id="A0A2T1D4U3"/>
<accession>A0A2T1D4U3</accession>
<protein>
    <submittedName>
        <fullName evidence="2">Uncharacterized protein</fullName>
    </submittedName>
</protein>
<dbReference type="Proteomes" id="UP000238634">
    <property type="component" value="Unassembled WGS sequence"/>
</dbReference>
<feature type="compositionally biased region" description="Polar residues" evidence="1">
    <location>
        <begin position="104"/>
        <end position="120"/>
    </location>
</feature>
<evidence type="ECO:0000256" key="1">
    <source>
        <dbReference type="SAM" id="MobiDB-lite"/>
    </source>
</evidence>
<evidence type="ECO:0000313" key="2">
    <source>
        <dbReference type="EMBL" id="PSB15471.1"/>
    </source>
</evidence>
<gene>
    <name evidence="2" type="ORF">C7B65_24275</name>
</gene>
<evidence type="ECO:0000313" key="3">
    <source>
        <dbReference type="Proteomes" id="UP000238634"/>
    </source>
</evidence>
<organism evidence="2 3">
    <name type="scientific">Phormidesmis priestleyi ULC007</name>
    <dbReference type="NCBI Taxonomy" id="1920490"/>
    <lineage>
        <taxon>Bacteria</taxon>
        <taxon>Bacillati</taxon>
        <taxon>Cyanobacteriota</taxon>
        <taxon>Cyanophyceae</taxon>
        <taxon>Leptolyngbyales</taxon>
        <taxon>Leptolyngbyaceae</taxon>
        <taxon>Phormidesmis</taxon>
    </lineage>
</organism>
<proteinExistence type="predicted"/>
<feature type="region of interest" description="Disordered" evidence="1">
    <location>
        <begin position="83"/>
        <end position="190"/>
    </location>
</feature>
<feature type="compositionally biased region" description="Low complexity" evidence="1">
    <location>
        <begin position="136"/>
        <end position="182"/>
    </location>
</feature>
<sequence length="190" mass="20002">MATTKRRSPTSTLVSKGAISSASSILEGLPEKPKEIWSLREAIDLLKEPISAALDRGYSYAEVSKMLTEKGVEISPSTLKYYLSSARKDKDGSKPKTRRRRKTQGITLNPETVTLTNGSDNGAAAKAEPAVEKAPAKSTRATTTASAKPAAKTPAKSAPAAKAKPAATKSTTTKTASKTPSTRGRKKAAE</sequence>
<name>A0A2T1D4U3_9CYAN</name>
<dbReference type="EMBL" id="PVWG01000060">
    <property type="protein sequence ID" value="PSB15471.1"/>
    <property type="molecule type" value="Genomic_DNA"/>
</dbReference>
<comment type="caution">
    <text evidence="2">The sequence shown here is derived from an EMBL/GenBank/DDBJ whole genome shotgun (WGS) entry which is preliminary data.</text>
</comment>
<reference evidence="2 3" key="1">
    <citation type="submission" date="2018-02" db="EMBL/GenBank/DDBJ databases">
        <authorList>
            <person name="Cohen D.B."/>
            <person name="Kent A.D."/>
        </authorList>
    </citation>
    <scope>NUCLEOTIDE SEQUENCE [LARGE SCALE GENOMIC DNA]</scope>
    <source>
        <strain evidence="2 3">ULC007</strain>
    </source>
</reference>
<dbReference type="OrthoDB" id="531951at2"/>